<feature type="domain" description="Helicase C-terminal" evidence="8">
    <location>
        <begin position="229"/>
        <end position="381"/>
    </location>
</feature>
<dbReference type="Gene3D" id="3.40.50.300">
    <property type="entry name" value="P-loop containing nucleotide triphosphate hydrolases"/>
    <property type="match status" value="2"/>
</dbReference>
<feature type="short sequence motif" description="Q motif" evidence="6">
    <location>
        <begin position="4"/>
        <end position="32"/>
    </location>
</feature>
<dbReference type="GO" id="GO:0003676">
    <property type="term" value="F:nucleic acid binding"/>
    <property type="evidence" value="ECO:0007669"/>
    <property type="project" value="InterPro"/>
</dbReference>
<dbReference type="Gene3D" id="3.30.70.330">
    <property type="match status" value="1"/>
</dbReference>
<dbReference type="SMART" id="SM00487">
    <property type="entry name" value="DEXDc"/>
    <property type="match status" value="1"/>
</dbReference>
<dbReference type="RefSeq" id="WP_106776186.1">
    <property type="nucleotide sequence ID" value="NZ_JYGE01000003.1"/>
</dbReference>
<dbReference type="PROSITE" id="PS51194">
    <property type="entry name" value="HELICASE_CTER"/>
    <property type="match status" value="1"/>
</dbReference>
<dbReference type="GO" id="GO:0016787">
    <property type="term" value="F:hydrolase activity"/>
    <property type="evidence" value="ECO:0007669"/>
    <property type="project" value="UniProtKB-KW"/>
</dbReference>
<dbReference type="GO" id="GO:0005524">
    <property type="term" value="F:ATP binding"/>
    <property type="evidence" value="ECO:0007669"/>
    <property type="project" value="UniProtKB-KW"/>
</dbReference>
<dbReference type="PROSITE" id="PS51192">
    <property type="entry name" value="HELICASE_ATP_BIND_1"/>
    <property type="match status" value="1"/>
</dbReference>
<dbReference type="InterPro" id="IPR050079">
    <property type="entry name" value="DEAD_box_RNA_helicase"/>
</dbReference>
<dbReference type="InterPro" id="IPR014001">
    <property type="entry name" value="Helicase_ATP-bd"/>
</dbReference>
<keyword evidence="1" id="KW-0547">Nucleotide-binding</keyword>
<accession>A0A2P7Q0H6</accession>
<dbReference type="SMART" id="SM00490">
    <property type="entry name" value="HELICc"/>
    <property type="match status" value="1"/>
</dbReference>
<proteinExistence type="inferred from homology"/>
<dbReference type="PROSITE" id="PS51195">
    <property type="entry name" value="Q_MOTIF"/>
    <property type="match status" value="1"/>
</dbReference>
<evidence type="ECO:0000256" key="4">
    <source>
        <dbReference type="ARBA" id="ARBA00022840"/>
    </source>
</evidence>
<keyword evidence="3 10" id="KW-0347">Helicase</keyword>
<evidence type="ECO:0000313" key="10">
    <source>
        <dbReference type="EMBL" id="PSJ31465.1"/>
    </source>
</evidence>
<comment type="caution">
    <text evidence="10">The sequence shown here is derived from an EMBL/GenBank/DDBJ whole genome shotgun (WGS) entry which is preliminary data.</text>
</comment>
<dbReference type="GO" id="GO:0005829">
    <property type="term" value="C:cytosol"/>
    <property type="evidence" value="ECO:0007669"/>
    <property type="project" value="TreeGrafter"/>
</dbReference>
<gene>
    <name evidence="10" type="ORF">UF10_02140</name>
</gene>
<dbReference type="OrthoDB" id="9805696at2"/>
<name>A0A2P7Q0H6_9FIRM</name>
<evidence type="ECO:0000313" key="11">
    <source>
        <dbReference type="Proteomes" id="UP000241434"/>
    </source>
</evidence>
<evidence type="ECO:0000259" key="9">
    <source>
        <dbReference type="PROSITE" id="PS51195"/>
    </source>
</evidence>
<dbReference type="PANTHER" id="PTHR47959:SF1">
    <property type="entry name" value="ATP-DEPENDENT RNA HELICASE DBPA"/>
    <property type="match status" value="1"/>
</dbReference>
<protein>
    <submittedName>
        <fullName evidence="10">RNA helicase</fullName>
    </submittedName>
</protein>
<dbReference type="Proteomes" id="UP000241434">
    <property type="component" value="Unassembled WGS sequence"/>
</dbReference>
<dbReference type="InterPro" id="IPR044742">
    <property type="entry name" value="DEAD/DEAH_RhlB"/>
</dbReference>
<keyword evidence="11" id="KW-1185">Reference proteome</keyword>
<dbReference type="CDD" id="cd00268">
    <property type="entry name" value="DEADc"/>
    <property type="match status" value="1"/>
</dbReference>
<dbReference type="Pfam" id="PF00270">
    <property type="entry name" value="DEAD"/>
    <property type="match status" value="1"/>
</dbReference>
<dbReference type="PANTHER" id="PTHR47959">
    <property type="entry name" value="ATP-DEPENDENT RNA HELICASE RHLE-RELATED"/>
    <property type="match status" value="1"/>
</dbReference>
<evidence type="ECO:0000259" key="8">
    <source>
        <dbReference type="PROSITE" id="PS51194"/>
    </source>
</evidence>
<dbReference type="SUPFAM" id="SSF52540">
    <property type="entry name" value="P-loop containing nucleoside triphosphate hydrolases"/>
    <property type="match status" value="1"/>
</dbReference>
<dbReference type="Pfam" id="PF00271">
    <property type="entry name" value="Helicase_C"/>
    <property type="match status" value="1"/>
</dbReference>
<dbReference type="InterPro" id="IPR012677">
    <property type="entry name" value="Nucleotide-bd_a/b_plait_sf"/>
</dbReference>
<reference evidence="10" key="1">
    <citation type="thesis" date="2015" institute="Rutgers" country="The State University of New Jersey, 14 College Farm Rd., New Brunswick, NJ, USA">
        <title>Ammonia toxicity in bacteria and its implications for treatment of and resource recovery from highly nitrogenous organic wastes.</title>
        <authorList>
            <person name="Luther A.K."/>
        </authorList>
    </citation>
    <scope>NUCLEOTIDE SEQUENCE</scope>
    <source>
        <strain evidence="10">RT-10B</strain>
    </source>
</reference>
<dbReference type="CDD" id="cd18787">
    <property type="entry name" value="SF2_C_DEAD"/>
    <property type="match status" value="1"/>
</dbReference>
<dbReference type="InterPro" id="IPR001650">
    <property type="entry name" value="Helicase_C-like"/>
</dbReference>
<evidence type="ECO:0000256" key="5">
    <source>
        <dbReference type="ARBA" id="ARBA00038437"/>
    </source>
</evidence>
<dbReference type="InterPro" id="IPR005580">
    <property type="entry name" value="DbpA/CsdA_RNA-bd_dom"/>
</dbReference>
<dbReference type="Pfam" id="PF03880">
    <property type="entry name" value="DbpA"/>
    <property type="match status" value="1"/>
</dbReference>
<dbReference type="InterPro" id="IPR011545">
    <property type="entry name" value="DEAD/DEAH_box_helicase_dom"/>
</dbReference>
<dbReference type="InterPro" id="IPR027417">
    <property type="entry name" value="P-loop_NTPase"/>
</dbReference>
<feature type="domain" description="Helicase ATP-binding" evidence="7">
    <location>
        <begin position="35"/>
        <end position="205"/>
    </location>
</feature>
<evidence type="ECO:0000256" key="6">
    <source>
        <dbReference type="PROSITE-ProRule" id="PRU00552"/>
    </source>
</evidence>
<keyword evidence="2" id="KW-0378">Hydrolase</keyword>
<dbReference type="EMBL" id="JYGE01000003">
    <property type="protein sequence ID" value="PSJ31465.1"/>
    <property type="molecule type" value="Genomic_DNA"/>
</dbReference>
<keyword evidence="4" id="KW-0067">ATP-binding</keyword>
<comment type="similarity">
    <text evidence="5">Belongs to the DEAD box helicase family.</text>
</comment>
<sequence>MEEVEFKKMELKKEILKAIDLLGYKNLTRVQKETIPYVLKKQDLVVKSETGSGKTLSFAIPICNDVIWDERSPQALVIVPTRELAIQVKKDFFEIGRLRRLKTVDIYGKSPYMRQETALKARTHIVVGTPGRIIDHIERGNLRTDKIKYLVLDESDEMLNMGFLEQVETIIENLPSDRTNLLFSATMPEDIERLASKYMNKAEYIEIESSENAFDRIEQISYEVTASNKLDSLRKITISENPDNCIVFCNTRDTVEEVYDYLEEDSYRVDKIHGGMEQDDRTKVMQDFKMGKFRYLVATDVAARGIDVEDITHVINYDIPRDIEPYIHRIGRTARKKKTGKAITFSRSNQSKFLSEIESYTGRNIIKKDISEVIVEDEDIRSFEDKMREKQAGSRLKEKELNKGILKLHINAGKKTKMRAGDIVGAISNIDGVNAEDIGVIDIIPVSSFVEILNGKGEYVLKELQNVKIKGRLRNVTKATRQ</sequence>
<evidence type="ECO:0000256" key="2">
    <source>
        <dbReference type="ARBA" id="ARBA00022801"/>
    </source>
</evidence>
<dbReference type="AlphaFoldDB" id="A0A2P7Q0H6"/>
<evidence type="ECO:0000256" key="1">
    <source>
        <dbReference type="ARBA" id="ARBA00022741"/>
    </source>
</evidence>
<organism evidence="10 11">
    <name type="scientific">Peptostreptococcus russellii</name>
    <dbReference type="NCBI Taxonomy" id="215200"/>
    <lineage>
        <taxon>Bacteria</taxon>
        <taxon>Bacillati</taxon>
        <taxon>Bacillota</taxon>
        <taxon>Clostridia</taxon>
        <taxon>Peptostreptococcales</taxon>
        <taxon>Peptostreptococcaceae</taxon>
        <taxon>Peptostreptococcus</taxon>
    </lineage>
</organism>
<evidence type="ECO:0000259" key="7">
    <source>
        <dbReference type="PROSITE" id="PS51192"/>
    </source>
</evidence>
<dbReference type="GO" id="GO:0003724">
    <property type="term" value="F:RNA helicase activity"/>
    <property type="evidence" value="ECO:0007669"/>
    <property type="project" value="InterPro"/>
</dbReference>
<feature type="domain" description="DEAD-box RNA helicase Q" evidence="9">
    <location>
        <begin position="4"/>
        <end position="32"/>
    </location>
</feature>
<dbReference type="InterPro" id="IPR014014">
    <property type="entry name" value="RNA_helicase_DEAD_Q_motif"/>
</dbReference>
<evidence type="ECO:0000256" key="3">
    <source>
        <dbReference type="ARBA" id="ARBA00022806"/>
    </source>
</evidence>